<organism evidence="1 2">
    <name type="scientific">Glycomyces mayteni</name>
    <dbReference type="NCBI Taxonomy" id="543887"/>
    <lineage>
        <taxon>Bacteria</taxon>
        <taxon>Bacillati</taxon>
        <taxon>Actinomycetota</taxon>
        <taxon>Actinomycetes</taxon>
        <taxon>Glycomycetales</taxon>
        <taxon>Glycomycetaceae</taxon>
        <taxon>Glycomyces</taxon>
    </lineage>
</organism>
<evidence type="ECO:0000313" key="2">
    <source>
        <dbReference type="Proteomes" id="UP001596470"/>
    </source>
</evidence>
<keyword evidence="2" id="KW-1185">Reference proteome</keyword>
<accession>A0ABW2D7N0</accession>
<evidence type="ECO:0008006" key="3">
    <source>
        <dbReference type="Google" id="ProtNLM"/>
    </source>
</evidence>
<sequence>MRIALIHGTTAAVAPAVDGLAAGFPEAEPWNLLDDRLLPDADAAGGLTPPLAERMRRLIAFAKDGGAAGVLLTCSMYGPVATADFGVPVLAPDEAAFARVAREGWANVLVVASFQTAALDAAQRLRAVAGGTEVESATSTAAMGPSRSGDTAALADALEATVRAGRGYDAVVLAQYSLAPAADLLQDRLGVPVVSGPLAAAALLKSQLTERPRA</sequence>
<name>A0ABW2D7N0_9ACTN</name>
<dbReference type="RefSeq" id="WP_382348440.1">
    <property type="nucleotide sequence ID" value="NZ_JBHMBP010000002.1"/>
</dbReference>
<dbReference type="Proteomes" id="UP001596470">
    <property type="component" value="Unassembled WGS sequence"/>
</dbReference>
<comment type="caution">
    <text evidence="1">The sequence shown here is derived from an EMBL/GenBank/DDBJ whole genome shotgun (WGS) entry which is preliminary data.</text>
</comment>
<evidence type="ECO:0000313" key="1">
    <source>
        <dbReference type="EMBL" id="MFC6957229.1"/>
    </source>
</evidence>
<proteinExistence type="predicted"/>
<dbReference type="Gene3D" id="3.40.50.1860">
    <property type="match status" value="1"/>
</dbReference>
<protein>
    <recommendedName>
        <fullName evidence="3">Arylsulfatase</fullName>
    </recommendedName>
</protein>
<gene>
    <name evidence="1" type="ORF">ACFQS3_08490</name>
</gene>
<dbReference type="EMBL" id="JBHSYS010000002">
    <property type="protein sequence ID" value="MFC6957229.1"/>
    <property type="molecule type" value="Genomic_DNA"/>
</dbReference>
<reference evidence="2" key="1">
    <citation type="journal article" date="2019" name="Int. J. Syst. Evol. Microbiol.">
        <title>The Global Catalogue of Microorganisms (GCM) 10K type strain sequencing project: providing services to taxonomists for standard genome sequencing and annotation.</title>
        <authorList>
            <consortium name="The Broad Institute Genomics Platform"/>
            <consortium name="The Broad Institute Genome Sequencing Center for Infectious Disease"/>
            <person name="Wu L."/>
            <person name="Ma J."/>
        </authorList>
    </citation>
    <scope>NUCLEOTIDE SEQUENCE [LARGE SCALE GENOMIC DNA]</scope>
    <source>
        <strain evidence="2">KACC 12634</strain>
    </source>
</reference>
<dbReference type="InterPro" id="IPR001920">
    <property type="entry name" value="Asp/Glu_race"/>
</dbReference>